<accession>A0A2S6N9I3</accession>
<dbReference type="EMBL" id="NHRY01000193">
    <property type="protein sequence ID" value="PPQ31282.1"/>
    <property type="molecule type" value="Genomic_DNA"/>
</dbReference>
<proteinExistence type="predicted"/>
<gene>
    <name evidence="2" type="ORF">CCS01_17615</name>
</gene>
<dbReference type="RefSeq" id="WP_104520135.1">
    <property type="nucleotide sequence ID" value="NZ_NHRY01000193.1"/>
</dbReference>
<sequence>MTRSAHWLSPVLVLLATGAAQAQRAAPVTIGPGRIICNATFCELGIGEKPRQRYRVIASRLPEEEIHRLRKCTGVGRPCIVTVDGLLQGDQTKIMATRITWQD</sequence>
<evidence type="ECO:0000256" key="1">
    <source>
        <dbReference type="SAM" id="SignalP"/>
    </source>
</evidence>
<evidence type="ECO:0000313" key="2">
    <source>
        <dbReference type="EMBL" id="PPQ31282.1"/>
    </source>
</evidence>
<dbReference type="AlphaFoldDB" id="A0A2S6N9I3"/>
<dbReference type="Proteomes" id="UP000239724">
    <property type="component" value="Unassembled WGS sequence"/>
</dbReference>
<keyword evidence="3" id="KW-1185">Reference proteome</keyword>
<feature type="chain" id="PRO_5015739147" evidence="1">
    <location>
        <begin position="23"/>
        <end position="103"/>
    </location>
</feature>
<evidence type="ECO:0000313" key="3">
    <source>
        <dbReference type="Proteomes" id="UP000239724"/>
    </source>
</evidence>
<name>A0A2S6N9I3_RHOGL</name>
<reference evidence="2 3" key="1">
    <citation type="journal article" date="2018" name="Arch. Microbiol.">
        <title>New insights into the metabolic potential of the phototrophic purple bacterium Rhodopila globiformis DSM 161(T) from its draft genome sequence and evidence for a vanadium-dependent nitrogenase.</title>
        <authorList>
            <person name="Imhoff J.F."/>
            <person name="Rahn T."/>
            <person name="Kunzel S."/>
            <person name="Neulinger S.C."/>
        </authorList>
    </citation>
    <scope>NUCLEOTIDE SEQUENCE [LARGE SCALE GENOMIC DNA]</scope>
    <source>
        <strain evidence="2 3">DSM 161</strain>
    </source>
</reference>
<feature type="signal peptide" evidence="1">
    <location>
        <begin position="1"/>
        <end position="22"/>
    </location>
</feature>
<organism evidence="2 3">
    <name type="scientific">Rhodopila globiformis</name>
    <name type="common">Rhodopseudomonas globiformis</name>
    <dbReference type="NCBI Taxonomy" id="1071"/>
    <lineage>
        <taxon>Bacteria</taxon>
        <taxon>Pseudomonadati</taxon>
        <taxon>Pseudomonadota</taxon>
        <taxon>Alphaproteobacteria</taxon>
        <taxon>Acetobacterales</taxon>
        <taxon>Acetobacteraceae</taxon>
        <taxon>Rhodopila</taxon>
    </lineage>
</organism>
<dbReference type="OrthoDB" id="9940520at2"/>
<protein>
    <submittedName>
        <fullName evidence="2">Uncharacterized protein</fullName>
    </submittedName>
</protein>
<keyword evidence="1" id="KW-0732">Signal</keyword>
<comment type="caution">
    <text evidence="2">The sequence shown here is derived from an EMBL/GenBank/DDBJ whole genome shotgun (WGS) entry which is preliminary data.</text>
</comment>